<dbReference type="PANTHER" id="PTHR33164:SF43">
    <property type="entry name" value="HTH-TYPE TRANSCRIPTIONAL REPRESSOR YETL"/>
    <property type="match status" value="1"/>
</dbReference>
<dbReference type="PRINTS" id="PR00598">
    <property type="entry name" value="HTHMARR"/>
</dbReference>
<evidence type="ECO:0000313" key="6">
    <source>
        <dbReference type="Proteomes" id="UP000198923"/>
    </source>
</evidence>
<dbReference type="PROSITE" id="PS50995">
    <property type="entry name" value="HTH_MARR_2"/>
    <property type="match status" value="1"/>
</dbReference>
<evidence type="ECO:0000256" key="1">
    <source>
        <dbReference type="ARBA" id="ARBA00023015"/>
    </source>
</evidence>
<dbReference type="GO" id="GO:0006950">
    <property type="term" value="P:response to stress"/>
    <property type="evidence" value="ECO:0007669"/>
    <property type="project" value="TreeGrafter"/>
</dbReference>
<dbReference type="SMART" id="SM00347">
    <property type="entry name" value="HTH_MARR"/>
    <property type="match status" value="1"/>
</dbReference>
<dbReference type="OrthoDB" id="4826718at2"/>
<dbReference type="GO" id="GO:0003700">
    <property type="term" value="F:DNA-binding transcription factor activity"/>
    <property type="evidence" value="ECO:0007669"/>
    <property type="project" value="InterPro"/>
</dbReference>
<organism evidence="5 6">
    <name type="scientific">Sinosporangium album</name>
    <dbReference type="NCBI Taxonomy" id="504805"/>
    <lineage>
        <taxon>Bacteria</taxon>
        <taxon>Bacillati</taxon>
        <taxon>Actinomycetota</taxon>
        <taxon>Actinomycetes</taxon>
        <taxon>Streptosporangiales</taxon>
        <taxon>Streptosporangiaceae</taxon>
        <taxon>Sinosporangium</taxon>
    </lineage>
</organism>
<keyword evidence="3" id="KW-0804">Transcription</keyword>
<evidence type="ECO:0000256" key="2">
    <source>
        <dbReference type="ARBA" id="ARBA00023125"/>
    </source>
</evidence>
<dbReference type="InterPro" id="IPR036388">
    <property type="entry name" value="WH-like_DNA-bd_sf"/>
</dbReference>
<protein>
    <submittedName>
        <fullName evidence="5">DNA-binding transcriptional regulator, MarR family</fullName>
    </submittedName>
</protein>
<evidence type="ECO:0000259" key="4">
    <source>
        <dbReference type="PROSITE" id="PS50995"/>
    </source>
</evidence>
<evidence type="ECO:0000313" key="5">
    <source>
        <dbReference type="EMBL" id="SDG43326.1"/>
    </source>
</evidence>
<dbReference type="InterPro" id="IPR023187">
    <property type="entry name" value="Tscrpt_reg_MarR-type_CS"/>
</dbReference>
<dbReference type="RefSeq" id="WP_093168944.1">
    <property type="nucleotide sequence ID" value="NZ_FNCN01000004.1"/>
</dbReference>
<dbReference type="SUPFAM" id="SSF46785">
    <property type="entry name" value="Winged helix' DNA-binding domain"/>
    <property type="match status" value="1"/>
</dbReference>
<dbReference type="Pfam" id="PF01047">
    <property type="entry name" value="MarR"/>
    <property type="match status" value="1"/>
</dbReference>
<evidence type="ECO:0000256" key="3">
    <source>
        <dbReference type="ARBA" id="ARBA00023163"/>
    </source>
</evidence>
<sequence>MTDEPAHRDDDGDDDRDHDAYSCARAWVALSTAHALVTDRLSAALTESCGLSMNDFEVLLRLNRVAPPGLRLGDLQPAVRLSQPSLSRMIARLAYRGLVRRERDPDDGRSVLISITEAGAAQLRRAAPVHADTLREVLLDRLTPAEHDSLAAVLDRVAGISPVGPPETRSDQI</sequence>
<keyword evidence="6" id="KW-1185">Reference proteome</keyword>
<keyword evidence="1" id="KW-0805">Transcription regulation</keyword>
<gene>
    <name evidence="5" type="ORF">SAMN05421505_104129</name>
</gene>
<dbReference type="PROSITE" id="PS01117">
    <property type="entry name" value="HTH_MARR_1"/>
    <property type="match status" value="1"/>
</dbReference>
<dbReference type="GO" id="GO:0003677">
    <property type="term" value="F:DNA binding"/>
    <property type="evidence" value="ECO:0007669"/>
    <property type="project" value="UniProtKB-KW"/>
</dbReference>
<dbReference type="InterPro" id="IPR000835">
    <property type="entry name" value="HTH_MarR-typ"/>
</dbReference>
<dbReference type="AlphaFoldDB" id="A0A1G7U6X5"/>
<reference evidence="5 6" key="1">
    <citation type="submission" date="2016-10" db="EMBL/GenBank/DDBJ databases">
        <authorList>
            <person name="de Groot N.N."/>
        </authorList>
    </citation>
    <scope>NUCLEOTIDE SEQUENCE [LARGE SCALE GENOMIC DNA]</scope>
    <source>
        <strain evidence="5 6">CPCC 201354</strain>
    </source>
</reference>
<keyword evidence="2 5" id="KW-0238">DNA-binding</keyword>
<dbReference type="InterPro" id="IPR036390">
    <property type="entry name" value="WH_DNA-bd_sf"/>
</dbReference>
<name>A0A1G7U6X5_9ACTN</name>
<proteinExistence type="predicted"/>
<accession>A0A1G7U6X5</accession>
<dbReference type="EMBL" id="FNCN01000004">
    <property type="protein sequence ID" value="SDG43326.1"/>
    <property type="molecule type" value="Genomic_DNA"/>
</dbReference>
<dbReference type="PANTHER" id="PTHR33164">
    <property type="entry name" value="TRANSCRIPTIONAL REGULATOR, MARR FAMILY"/>
    <property type="match status" value="1"/>
</dbReference>
<dbReference type="Gene3D" id="1.10.10.10">
    <property type="entry name" value="Winged helix-like DNA-binding domain superfamily/Winged helix DNA-binding domain"/>
    <property type="match status" value="1"/>
</dbReference>
<dbReference type="Proteomes" id="UP000198923">
    <property type="component" value="Unassembled WGS sequence"/>
</dbReference>
<dbReference type="InterPro" id="IPR039422">
    <property type="entry name" value="MarR/SlyA-like"/>
</dbReference>
<feature type="domain" description="HTH marR-type" evidence="4">
    <location>
        <begin position="16"/>
        <end position="159"/>
    </location>
</feature>
<dbReference type="STRING" id="504805.SAMN05421505_104129"/>